<comment type="caution">
    <text evidence="2">Lacks conserved residue(s) required for the propagation of feature annotation.</text>
</comment>
<dbReference type="SUPFAM" id="SSF57535">
    <property type="entry name" value="Complement control module/SCR domain"/>
    <property type="match status" value="1"/>
</dbReference>
<dbReference type="Gene3D" id="2.10.70.10">
    <property type="entry name" value="Complement Module, domain 1"/>
    <property type="match status" value="1"/>
</dbReference>
<evidence type="ECO:0000313" key="4">
    <source>
        <dbReference type="EMBL" id="KAH3718751.1"/>
    </source>
</evidence>
<keyword evidence="5" id="KW-1185">Reference proteome</keyword>
<feature type="domain" description="Sushi" evidence="3">
    <location>
        <begin position="28"/>
        <end position="83"/>
    </location>
</feature>
<organism evidence="4 5">
    <name type="scientific">Dreissena polymorpha</name>
    <name type="common">Zebra mussel</name>
    <name type="synonym">Mytilus polymorpha</name>
    <dbReference type="NCBI Taxonomy" id="45954"/>
    <lineage>
        <taxon>Eukaryota</taxon>
        <taxon>Metazoa</taxon>
        <taxon>Spiralia</taxon>
        <taxon>Lophotrochozoa</taxon>
        <taxon>Mollusca</taxon>
        <taxon>Bivalvia</taxon>
        <taxon>Autobranchia</taxon>
        <taxon>Heteroconchia</taxon>
        <taxon>Euheterodonta</taxon>
        <taxon>Imparidentia</taxon>
        <taxon>Neoheterodontei</taxon>
        <taxon>Myida</taxon>
        <taxon>Dreissenoidea</taxon>
        <taxon>Dreissenidae</taxon>
        <taxon>Dreissena</taxon>
    </lineage>
</organism>
<dbReference type="Proteomes" id="UP000828390">
    <property type="component" value="Unassembled WGS sequence"/>
</dbReference>
<keyword evidence="2" id="KW-0768">Sushi</keyword>
<keyword evidence="1" id="KW-1015">Disulfide bond</keyword>
<evidence type="ECO:0000259" key="3">
    <source>
        <dbReference type="PROSITE" id="PS50923"/>
    </source>
</evidence>
<dbReference type="InterPro" id="IPR035976">
    <property type="entry name" value="Sushi/SCR/CCP_sf"/>
</dbReference>
<sequence>MYLVDCDQLKTAHNPTITFNCLSLICTSDCGDPRPDHGTVNTTATTYGTVVKVSCNHGYEVSGTSIIKCNADSAWSQSATCDPYGKEVLYMIQSWNRSDC</sequence>
<protein>
    <recommendedName>
        <fullName evidence="3">Sushi domain-containing protein</fullName>
    </recommendedName>
</protein>
<evidence type="ECO:0000256" key="1">
    <source>
        <dbReference type="ARBA" id="ARBA00023157"/>
    </source>
</evidence>
<evidence type="ECO:0000313" key="5">
    <source>
        <dbReference type="Proteomes" id="UP000828390"/>
    </source>
</evidence>
<comment type="caution">
    <text evidence="4">The sequence shown here is derived from an EMBL/GenBank/DDBJ whole genome shotgun (WGS) entry which is preliminary data.</text>
</comment>
<dbReference type="Pfam" id="PF00084">
    <property type="entry name" value="Sushi"/>
    <property type="match status" value="1"/>
</dbReference>
<dbReference type="EMBL" id="JAIWYP010000013">
    <property type="protein sequence ID" value="KAH3718751.1"/>
    <property type="molecule type" value="Genomic_DNA"/>
</dbReference>
<name>A0A9D4C790_DREPO</name>
<proteinExistence type="predicted"/>
<gene>
    <name evidence="4" type="ORF">DPMN_061558</name>
</gene>
<evidence type="ECO:0000256" key="2">
    <source>
        <dbReference type="PROSITE-ProRule" id="PRU00302"/>
    </source>
</evidence>
<dbReference type="AlphaFoldDB" id="A0A9D4C790"/>
<accession>A0A9D4C790</accession>
<dbReference type="CDD" id="cd00033">
    <property type="entry name" value="CCP"/>
    <property type="match status" value="1"/>
</dbReference>
<reference evidence="4" key="2">
    <citation type="submission" date="2020-11" db="EMBL/GenBank/DDBJ databases">
        <authorList>
            <person name="McCartney M.A."/>
            <person name="Auch B."/>
            <person name="Kono T."/>
            <person name="Mallez S."/>
            <person name="Becker A."/>
            <person name="Gohl D.M."/>
            <person name="Silverstein K.A.T."/>
            <person name="Koren S."/>
            <person name="Bechman K.B."/>
            <person name="Herman A."/>
            <person name="Abrahante J.E."/>
            <person name="Garbe J."/>
        </authorList>
    </citation>
    <scope>NUCLEOTIDE SEQUENCE</scope>
    <source>
        <strain evidence="4">Duluth1</strain>
        <tissue evidence="4">Whole animal</tissue>
    </source>
</reference>
<reference evidence="4" key="1">
    <citation type="journal article" date="2019" name="bioRxiv">
        <title>The Genome of the Zebra Mussel, Dreissena polymorpha: A Resource for Invasive Species Research.</title>
        <authorList>
            <person name="McCartney M.A."/>
            <person name="Auch B."/>
            <person name="Kono T."/>
            <person name="Mallez S."/>
            <person name="Zhang Y."/>
            <person name="Obille A."/>
            <person name="Becker A."/>
            <person name="Abrahante J.E."/>
            <person name="Garbe J."/>
            <person name="Badalamenti J.P."/>
            <person name="Herman A."/>
            <person name="Mangelson H."/>
            <person name="Liachko I."/>
            <person name="Sullivan S."/>
            <person name="Sone E.D."/>
            <person name="Koren S."/>
            <person name="Silverstein K.A.T."/>
            <person name="Beckman K.B."/>
            <person name="Gohl D.M."/>
        </authorList>
    </citation>
    <scope>NUCLEOTIDE SEQUENCE</scope>
    <source>
        <strain evidence="4">Duluth1</strain>
        <tissue evidence="4">Whole animal</tissue>
    </source>
</reference>
<dbReference type="InterPro" id="IPR000436">
    <property type="entry name" value="Sushi_SCR_CCP_dom"/>
</dbReference>
<dbReference type="PROSITE" id="PS50923">
    <property type="entry name" value="SUSHI"/>
    <property type="match status" value="1"/>
</dbReference>
<dbReference type="SMART" id="SM00032">
    <property type="entry name" value="CCP"/>
    <property type="match status" value="1"/>
</dbReference>